<dbReference type="EMBL" id="PHIG01000054">
    <property type="protein sequence ID" value="PJK27850.1"/>
    <property type="molecule type" value="Genomic_DNA"/>
</dbReference>
<dbReference type="RefSeq" id="WP_109795675.1">
    <property type="nucleotide sequence ID" value="NZ_PHIG01000054.1"/>
</dbReference>
<name>A0A2M9FWK5_9PROT</name>
<reference evidence="2 3" key="1">
    <citation type="submission" date="2017-11" db="EMBL/GenBank/DDBJ databases">
        <title>Draft genome sequence of Rhizobiales bacterium SY3-13.</title>
        <authorList>
            <person name="Sun C."/>
        </authorList>
    </citation>
    <scope>NUCLEOTIDE SEQUENCE [LARGE SCALE GENOMIC DNA]</scope>
    <source>
        <strain evidence="2 3">SY3-13</strain>
    </source>
</reference>
<proteinExistence type="predicted"/>
<organism evidence="2 3">
    <name type="scientific">Minwuia thermotolerans</name>
    <dbReference type="NCBI Taxonomy" id="2056226"/>
    <lineage>
        <taxon>Bacteria</taxon>
        <taxon>Pseudomonadati</taxon>
        <taxon>Pseudomonadota</taxon>
        <taxon>Alphaproteobacteria</taxon>
        <taxon>Minwuiales</taxon>
        <taxon>Minwuiaceae</taxon>
        <taxon>Minwuia</taxon>
    </lineage>
</organism>
<evidence type="ECO:0000313" key="3">
    <source>
        <dbReference type="Proteomes" id="UP000229498"/>
    </source>
</evidence>
<dbReference type="OrthoDB" id="8410588at2"/>
<comment type="caution">
    <text evidence="2">The sequence shown here is derived from an EMBL/GenBank/DDBJ whole genome shotgun (WGS) entry which is preliminary data.</text>
</comment>
<dbReference type="AlphaFoldDB" id="A0A2M9FWK5"/>
<gene>
    <name evidence="2" type="ORF">CVT23_20475</name>
</gene>
<sequence length="69" mass="7103">MAKGKSGGHYRSAVSGRYVTNAHGKRSPNTTVFEKTGGGSTGSARSAKSGRFVSGATAKRNPKTTVEES</sequence>
<feature type="region of interest" description="Disordered" evidence="1">
    <location>
        <begin position="1"/>
        <end position="69"/>
    </location>
</feature>
<protein>
    <submittedName>
        <fullName evidence="2">Uncharacterized protein</fullName>
    </submittedName>
</protein>
<keyword evidence="3" id="KW-1185">Reference proteome</keyword>
<accession>A0A2M9FWK5</accession>
<feature type="compositionally biased region" description="Low complexity" evidence="1">
    <location>
        <begin position="42"/>
        <end position="51"/>
    </location>
</feature>
<evidence type="ECO:0000313" key="2">
    <source>
        <dbReference type="EMBL" id="PJK27850.1"/>
    </source>
</evidence>
<evidence type="ECO:0000256" key="1">
    <source>
        <dbReference type="SAM" id="MobiDB-lite"/>
    </source>
</evidence>
<dbReference type="Proteomes" id="UP000229498">
    <property type="component" value="Unassembled WGS sequence"/>
</dbReference>